<dbReference type="RefSeq" id="WP_182956931.1">
    <property type="nucleotide sequence ID" value="NZ_WNXC01000003.1"/>
</dbReference>
<gene>
    <name evidence="2" type="ORF">GM920_10775</name>
</gene>
<name>A0ABR6EVU3_9SPHI</name>
<evidence type="ECO:0000313" key="3">
    <source>
        <dbReference type="Proteomes" id="UP000636110"/>
    </source>
</evidence>
<proteinExistence type="predicted"/>
<evidence type="ECO:0000256" key="1">
    <source>
        <dbReference type="SAM" id="SignalP"/>
    </source>
</evidence>
<sequence length="150" mass="17751">MKNIVVVALLFMLPFLASAQKTGERSAEIEALRISYLTQKLDLSEDEAKIFWPIYNEFQKEQSALRKERAQNMISFRKITEIDNLSDTEVQSLIVNELNFKQRDLAIEKKYYYKLKSSLPIKTVGKYYRAQETFKRELLSRYKNGRPERN</sequence>
<reference evidence="2 3" key="1">
    <citation type="submission" date="2019-11" db="EMBL/GenBank/DDBJ databases">
        <title>Description of Pedobacter sp. LMG 31462T.</title>
        <authorList>
            <person name="Carlier A."/>
            <person name="Qi S."/>
            <person name="Vandamme P."/>
        </authorList>
    </citation>
    <scope>NUCLEOTIDE SEQUENCE [LARGE SCALE GENOMIC DNA]</scope>
    <source>
        <strain evidence="2 3">LMG 31462</strain>
    </source>
</reference>
<dbReference type="Proteomes" id="UP000636110">
    <property type="component" value="Unassembled WGS sequence"/>
</dbReference>
<keyword evidence="3" id="KW-1185">Reference proteome</keyword>
<comment type="caution">
    <text evidence="2">The sequence shown here is derived from an EMBL/GenBank/DDBJ whole genome shotgun (WGS) entry which is preliminary data.</text>
</comment>
<keyword evidence="1" id="KW-0732">Signal</keyword>
<organism evidence="2 3">
    <name type="scientific">Pedobacter gandavensis</name>
    <dbReference type="NCBI Taxonomy" id="2679963"/>
    <lineage>
        <taxon>Bacteria</taxon>
        <taxon>Pseudomonadati</taxon>
        <taxon>Bacteroidota</taxon>
        <taxon>Sphingobacteriia</taxon>
        <taxon>Sphingobacteriales</taxon>
        <taxon>Sphingobacteriaceae</taxon>
        <taxon>Pedobacter</taxon>
    </lineage>
</organism>
<accession>A0ABR6EVU3</accession>
<protein>
    <recommendedName>
        <fullName evidence="4">Sensor of ECF-type sigma factor</fullName>
    </recommendedName>
</protein>
<feature type="chain" id="PRO_5046618433" description="Sensor of ECF-type sigma factor" evidence="1">
    <location>
        <begin position="20"/>
        <end position="150"/>
    </location>
</feature>
<evidence type="ECO:0008006" key="4">
    <source>
        <dbReference type="Google" id="ProtNLM"/>
    </source>
</evidence>
<dbReference type="EMBL" id="WNXC01000003">
    <property type="protein sequence ID" value="MBB2149391.1"/>
    <property type="molecule type" value="Genomic_DNA"/>
</dbReference>
<evidence type="ECO:0000313" key="2">
    <source>
        <dbReference type="EMBL" id="MBB2149391.1"/>
    </source>
</evidence>
<feature type="signal peptide" evidence="1">
    <location>
        <begin position="1"/>
        <end position="19"/>
    </location>
</feature>